<keyword evidence="3" id="KW-0238">DNA-binding</keyword>
<feature type="modified residue" description="4-aspartylphosphate" evidence="5">
    <location>
        <position position="54"/>
    </location>
</feature>
<dbReference type="CDD" id="cd17535">
    <property type="entry name" value="REC_NarL-like"/>
    <property type="match status" value="1"/>
</dbReference>
<evidence type="ECO:0000259" key="7">
    <source>
        <dbReference type="PROSITE" id="PS50110"/>
    </source>
</evidence>
<evidence type="ECO:0000313" key="8">
    <source>
        <dbReference type="EMBL" id="KFI83315.1"/>
    </source>
</evidence>
<name>A0A087CJ65_9BIFI</name>
<dbReference type="EMBL" id="JGZI01000007">
    <property type="protein sequence ID" value="KFI83315.1"/>
    <property type="molecule type" value="Genomic_DNA"/>
</dbReference>
<protein>
    <submittedName>
        <fullName evidence="8">Two-component system, regulatory protein</fullName>
        <ecNumber evidence="8">3.1.4.52</ecNumber>
    </submittedName>
</protein>
<dbReference type="InterPro" id="IPR011006">
    <property type="entry name" value="CheY-like_superfamily"/>
</dbReference>
<dbReference type="Gene3D" id="3.40.50.2300">
    <property type="match status" value="1"/>
</dbReference>
<dbReference type="SUPFAM" id="SSF46894">
    <property type="entry name" value="C-terminal effector domain of the bipartite response regulators"/>
    <property type="match status" value="1"/>
</dbReference>
<dbReference type="InterPro" id="IPR058245">
    <property type="entry name" value="NreC/VraR/RcsB-like_REC"/>
</dbReference>
<dbReference type="InterPro" id="IPR001789">
    <property type="entry name" value="Sig_transdc_resp-reg_receiver"/>
</dbReference>
<dbReference type="AlphaFoldDB" id="A0A087CJ65"/>
<dbReference type="GO" id="GO:0006355">
    <property type="term" value="P:regulation of DNA-templated transcription"/>
    <property type="evidence" value="ECO:0007669"/>
    <property type="project" value="InterPro"/>
</dbReference>
<evidence type="ECO:0000256" key="4">
    <source>
        <dbReference type="ARBA" id="ARBA00023163"/>
    </source>
</evidence>
<dbReference type="SUPFAM" id="SSF52172">
    <property type="entry name" value="CheY-like"/>
    <property type="match status" value="1"/>
</dbReference>
<dbReference type="InterPro" id="IPR016032">
    <property type="entry name" value="Sig_transdc_resp-reg_C-effctor"/>
</dbReference>
<accession>A0A087CJ65</accession>
<dbReference type="Pfam" id="PF00196">
    <property type="entry name" value="GerE"/>
    <property type="match status" value="1"/>
</dbReference>
<dbReference type="Pfam" id="PF00072">
    <property type="entry name" value="Response_reg"/>
    <property type="match status" value="1"/>
</dbReference>
<evidence type="ECO:0000259" key="6">
    <source>
        <dbReference type="PROSITE" id="PS50043"/>
    </source>
</evidence>
<dbReference type="GO" id="GO:0000160">
    <property type="term" value="P:phosphorelay signal transduction system"/>
    <property type="evidence" value="ECO:0007669"/>
    <property type="project" value="InterPro"/>
</dbReference>
<dbReference type="GeneID" id="98299619"/>
<feature type="domain" description="Response regulatory" evidence="7">
    <location>
        <begin position="3"/>
        <end position="121"/>
    </location>
</feature>
<keyword evidence="4" id="KW-0804">Transcription</keyword>
<dbReference type="Proteomes" id="UP000029050">
    <property type="component" value="Unassembled WGS sequence"/>
</dbReference>
<sequence>MVRVMLVDDQEMLRAGLRVILNAHQDIEIVAEAGDGISAVKILSNTRVDVVLMDLNMPGIDGVETTRRIRQLPASEDIRILVLTTFDADDNVLAALKAGADGFLGKGASPSELTEGILRSAAGEHALSERALHALVDNVSDPKAVVLDSDKAALFKQLTPRELEIVQLIVDGLSNLQISRKIFISPFTVKTHANRAMMKVDARDRAQLVSFAIQAGMMPDSD</sequence>
<dbReference type="CDD" id="cd06170">
    <property type="entry name" value="LuxR_C_like"/>
    <property type="match status" value="1"/>
</dbReference>
<dbReference type="eggNOG" id="COG2197">
    <property type="taxonomic scope" value="Bacteria"/>
</dbReference>
<keyword evidence="2" id="KW-0805">Transcription regulation</keyword>
<gene>
    <name evidence="8" type="ORF">BPSY_0410</name>
</gene>
<keyword evidence="1 5" id="KW-0597">Phosphoprotein</keyword>
<dbReference type="PANTHER" id="PTHR43214:SF24">
    <property type="entry name" value="TRANSCRIPTIONAL REGULATORY PROTEIN NARL-RELATED"/>
    <property type="match status" value="1"/>
</dbReference>
<dbReference type="PRINTS" id="PR00038">
    <property type="entry name" value="HTHLUXR"/>
</dbReference>
<comment type="caution">
    <text evidence="8">The sequence shown here is derived from an EMBL/GenBank/DDBJ whole genome shotgun (WGS) entry which is preliminary data.</text>
</comment>
<keyword evidence="8" id="KW-0378">Hydrolase</keyword>
<organism evidence="8 9">
    <name type="scientific">Bifidobacterium psychraerophilum</name>
    <dbReference type="NCBI Taxonomy" id="218140"/>
    <lineage>
        <taxon>Bacteria</taxon>
        <taxon>Bacillati</taxon>
        <taxon>Actinomycetota</taxon>
        <taxon>Actinomycetes</taxon>
        <taxon>Bifidobacteriales</taxon>
        <taxon>Bifidobacteriaceae</taxon>
        <taxon>Bifidobacterium</taxon>
    </lineage>
</organism>
<evidence type="ECO:0000313" key="9">
    <source>
        <dbReference type="Proteomes" id="UP000029050"/>
    </source>
</evidence>
<dbReference type="SMART" id="SM00421">
    <property type="entry name" value="HTH_LUXR"/>
    <property type="match status" value="1"/>
</dbReference>
<dbReference type="PANTHER" id="PTHR43214">
    <property type="entry name" value="TWO-COMPONENT RESPONSE REGULATOR"/>
    <property type="match status" value="1"/>
</dbReference>
<evidence type="ECO:0000256" key="2">
    <source>
        <dbReference type="ARBA" id="ARBA00023015"/>
    </source>
</evidence>
<evidence type="ECO:0000256" key="3">
    <source>
        <dbReference type="ARBA" id="ARBA00023125"/>
    </source>
</evidence>
<proteinExistence type="predicted"/>
<dbReference type="GO" id="GO:0003677">
    <property type="term" value="F:DNA binding"/>
    <property type="evidence" value="ECO:0007669"/>
    <property type="project" value="UniProtKB-KW"/>
</dbReference>
<dbReference type="OrthoDB" id="9808843at2"/>
<keyword evidence="9" id="KW-1185">Reference proteome</keyword>
<dbReference type="PROSITE" id="PS50110">
    <property type="entry name" value="RESPONSE_REGULATORY"/>
    <property type="match status" value="1"/>
</dbReference>
<dbReference type="InterPro" id="IPR039420">
    <property type="entry name" value="WalR-like"/>
</dbReference>
<dbReference type="SMART" id="SM00448">
    <property type="entry name" value="REC"/>
    <property type="match status" value="1"/>
</dbReference>
<reference evidence="8 9" key="1">
    <citation type="submission" date="2014-03" db="EMBL/GenBank/DDBJ databases">
        <title>Genomics of Bifidobacteria.</title>
        <authorList>
            <person name="Ventura M."/>
            <person name="Milani C."/>
            <person name="Lugli G.A."/>
        </authorList>
    </citation>
    <scope>NUCLEOTIDE SEQUENCE [LARGE SCALE GENOMIC DNA]</scope>
    <source>
        <strain evidence="8 9">LMG 21775</strain>
    </source>
</reference>
<dbReference type="PROSITE" id="PS00622">
    <property type="entry name" value="HTH_LUXR_1"/>
    <property type="match status" value="1"/>
</dbReference>
<feature type="domain" description="HTH luxR-type" evidence="6">
    <location>
        <begin position="151"/>
        <end position="216"/>
    </location>
</feature>
<evidence type="ECO:0000256" key="5">
    <source>
        <dbReference type="PROSITE-ProRule" id="PRU00169"/>
    </source>
</evidence>
<dbReference type="STRING" id="218140.BPSY_0410"/>
<dbReference type="GO" id="GO:0071111">
    <property type="term" value="F:cyclic-guanylate-specific phosphodiesterase activity"/>
    <property type="evidence" value="ECO:0007669"/>
    <property type="project" value="UniProtKB-EC"/>
</dbReference>
<dbReference type="RefSeq" id="WP_033495650.1">
    <property type="nucleotide sequence ID" value="NZ_JALCNH010000012.1"/>
</dbReference>
<dbReference type="InterPro" id="IPR000792">
    <property type="entry name" value="Tscrpt_reg_LuxR_C"/>
</dbReference>
<dbReference type="PROSITE" id="PS50043">
    <property type="entry name" value="HTH_LUXR_2"/>
    <property type="match status" value="1"/>
</dbReference>
<evidence type="ECO:0000256" key="1">
    <source>
        <dbReference type="ARBA" id="ARBA00022553"/>
    </source>
</evidence>
<dbReference type="EC" id="3.1.4.52" evidence="8"/>